<keyword evidence="5 11" id="KW-0378">Hydrolase</keyword>
<dbReference type="GO" id="GO:0004439">
    <property type="term" value="F:phosphatidylinositol-4,5-bisphosphate 5-phosphatase activity"/>
    <property type="evidence" value="ECO:0007669"/>
    <property type="project" value="UniProtKB-EC"/>
</dbReference>
<dbReference type="Pfam" id="PF22669">
    <property type="entry name" value="Exo_endo_phos2"/>
    <property type="match status" value="1"/>
</dbReference>
<dbReference type="Pfam" id="PF22366">
    <property type="entry name" value="NDH2_C"/>
    <property type="match status" value="1"/>
</dbReference>
<feature type="domain" description="SAC" evidence="10">
    <location>
        <begin position="147"/>
        <end position="510"/>
    </location>
</feature>
<comment type="subcellular location">
    <subcellularLocation>
        <location evidence="1">Mitochondrion inner membrane</location>
        <topology evidence="1">Peripheral membrane protein</topology>
        <orientation evidence="1">Intermembrane side</orientation>
    </subcellularLocation>
</comment>
<dbReference type="InterPro" id="IPR002048">
    <property type="entry name" value="EF_hand_dom"/>
</dbReference>
<accession>A0AAF0IPW3</accession>
<dbReference type="SUPFAM" id="SSF47473">
    <property type="entry name" value="EF-hand"/>
    <property type="match status" value="1"/>
</dbReference>
<evidence type="ECO:0000256" key="4">
    <source>
        <dbReference type="ARBA" id="ARBA00013044"/>
    </source>
</evidence>
<evidence type="ECO:0000256" key="5">
    <source>
        <dbReference type="ARBA" id="ARBA00022801"/>
    </source>
</evidence>
<dbReference type="GO" id="GO:0043813">
    <property type="term" value="F:phosphatidylinositol-3,5-bisphosphate 5-phosphatase activity"/>
    <property type="evidence" value="ECO:0007669"/>
    <property type="project" value="TreeGrafter"/>
</dbReference>
<feature type="domain" description="EF-hand" evidence="9">
    <location>
        <begin position="1394"/>
        <end position="1429"/>
    </location>
</feature>
<dbReference type="EC" id="3.1.3.36" evidence="4"/>
<proteinExistence type="inferred from homology"/>
<dbReference type="GO" id="GO:0005743">
    <property type="term" value="C:mitochondrial inner membrane"/>
    <property type="evidence" value="ECO:0007669"/>
    <property type="project" value="UniProtKB-SubCell"/>
</dbReference>
<keyword evidence="7" id="KW-0809">Transit peptide</keyword>
<dbReference type="Pfam" id="PF02383">
    <property type="entry name" value="Syja_N"/>
    <property type="match status" value="1"/>
</dbReference>
<dbReference type="PANTHER" id="PTHR11200">
    <property type="entry name" value="INOSITOL 5-PHOSPHATASE"/>
    <property type="match status" value="1"/>
</dbReference>
<evidence type="ECO:0000256" key="1">
    <source>
        <dbReference type="ARBA" id="ARBA00004137"/>
    </source>
</evidence>
<keyword evidence="6" id="KW-0106">Calcium</keyword>
<dbReference type="Proteomes" id="UP001216638">
    <property type="component" value="Chromosome 2"/>
</dbReference>
<dbReference type="Gene3D" id="3.50.50.100">
    <property type="match status" value="2"/>
</dbReference>
<sequence>MQVWLAEATAQQRTLLVSRHEPQRGLETSDVVLSFSASAGGRCTLSVLHASDLVWTHMQRLSSPSVPLLGILGLLKMGTDVYLACITHAERVGSLHADQWIRRVRGVTFFCINRTVRDEEFQYGIDPQEYGRSTAPSAPSENPCASIRKYMNSGSFFFAERCAFDLTCRIAHTESHSDMDQQFSSQFAWNTYMMEPILQFRTRLDPSQRAELDSAALLVLVIQGYVGMATFPLGPERREKGTLAVISRLSARRAGTRFNARGIDDHGHAANFAETETILAFGKDVMSFVQLRGSVPLFWEQQGLQALNARIQITRTGAATQLAFEQHMQRLLDEYERVFVLDLLGTRDAETMLSQGYIQHIDAMLAHLPLHGDEKPLRYYNFDFHTITKATGGLDGTRAELDRLNNVQSQRQYNGYTVAQYHPNYIEYLMTQTGVFRVNCFDCLDRTNVVQGCLSHAALRDFFRTLAREKYEDVNLALLRDTPGLPEALWPLHGRLWAENGDTLSQISTGTGSLNSDYMRSGSKKFFSGLLSDAAKSASRMYMNNFQDQSKQQAIDTLLGTRSGQEQVVLYDPVYTAADEALAQRKDEYATRRRVRLFVGTYNVCAQPPQQLEAWLREASGADIVTLSFQELVPLTAQQMLTSSAAEPMRHWERMVLAALHTGTEAYVVLRSELLFATGVLLLVRETMLPHVRNIEAASKKTGLRGMSGNKGGIAVRMDIFDTDLCVVGAHLAAGSTNVDERNSDYASIARGIQFPRGRTIDAHTHVIWAGDLNYRFDQLSSAEVRGLCAELPPPGASDAAAPEGVLRKLQAHDQLKLAQASQAAFAGYQEGPITFRPTYKYDIHTDTYDSSEKARAPAWTDRVLWRTKMQDADAVRLTTYACADLRISDHRPVHAQLDVLVYAVDTAKRAALQKELVGAAQQSAPPSAPPSDNSCSLPPPSDDAQQWWNQGAPLRRSTDATPGNPFVEAPPSLPARPKVGSLLFSTVTVLGGLLAWDALTYHNIDLKSTMVPNLVESPHGGPDNLAILPPTAAESELPPSERKERLVVIGGGWATVSMLFKLDHDAYDVVVVSPNNYFLFTPLLPAVAVGTIGVRSVIESIRKLLSYIGGRFVQGAAVKLYFADELDQRTLDSTNNPAGLVAVEVISSHWDGDMDSPREPNAGNMIYLPYDKLIVAPGSVTNNRGVKGLENCARLKTIRDAQNLRKRLIENLEVASLPTTPKEDRERLLSFVVCGGGPTGVEIAAEIYDMLNEDVHRHFPASIRQMARVHLIQSRNHILNTYSEKISEYAEDRFRNESIDLITNAHVSEVKPDRVLYKVRNELTGESEEREVTSGCTVWSTGIAMANFTKELADMLPDQGNPHALRVDSHLRVLGTPQGTIYAMGDASTVDHDLERFMRKNFDRFDNDHDGSLTVSEFSDFVNKLCRKFPLASRHMTNIEELFAKYDTDNDHKIKAEELAALVRDAAKELTSFPPTAQVASQEGKYLGRKLNALAKFRKEHGASNLDDPDAFDIDDEVYKPFQFRSLGNVAYLGNAAAFDLPLPEPFHTFFGGLAVMYAWRSVYLSELVSLRTRVLVLGDFIKRSLWGRDLTWT</sequence>
<dbReference type="GO" id="GO:0046856">
    <property type="term" value="P:phosphatidylinositol dephosphorylation"/>
    <property type="evidence" value="ECO:0007669"/>
    <property type="project" value="InterPro"/>
</dbReference>
<dbReference type="GO" id="GO:0005509">
    <property type="term" value="F:calcium ion binding"/>
    <property type="evidence" value="ECO:0007669"/>
    <property type="project" value="InterPro"/>
</dbReference>
<dbReference type="InterPro" id="IPR011992">
    <property type="entry name" value="EF-hand-dom_pair"/>
</dbReference>
<dbReference type="InterPro" id="IPR036691">
    <property type="entry name" value="Endo/exonu/phosph_ase_sf"/>
</dbReference>
<dbReference type="PROSITE" id="PS50222">
    <property type="entry name" value="EF_HAND_2"/>
    <property type="match status" value="2"/>
</dbReference>
<dbReference type="InterPro" id="IPR018247">
    <property type="entry name" value="EF_Hand_1_Ca_BS"/>
</dbReference>
<dbReference type="SMART" id="SM00054">
    <property type="entry name" value="EFh"/>
    <property type="match status" value="2"/>
</dbReference>
<evidence type="ECO:0000256" key="7">
    <source>
        <dbReference type="ARBA" id="ARBA00022946"/>
    </source>
</evidence>
<dbReference type="Pfam" id="PF07992">
    <property type="entry name" value="Pyr_redox_2"/>
    <property type="match status" value="1"/>
</dbReference>
<dbReference type="InterPro" id="IPR046985">
    <property type="entry name" value="IP5"/>
</dbReference>
<dbReference type="GO" id="GO:0016491">
    <property type="term" value="F:oxidoreductase activity"/>
    <property type="evidence" value="ECO:0007669"/>
    <property type="project" value="InterPro"/>
</dbReference>
<name>A0AAF0IPW3_9BASI</name>
<comment type="similarity">
    <text evidence="3">In the central section; belongs to the inositol 1,4,5-trisphosphate 5-phosphatase family.</text>
</comment>
<dbReference type="PROSITE" id="PS50275">
    <property type="entry name" value="SAC"/>
    <property type="match status" value="1"/>
</dbReference>
<dbReference type="EMBL" id="CP119952">
    <property type="protein sequence ID" value="WFC95400.1"/>
    <property type="molecule type" value="Genomic_DNA"/>
</dbReference>
<dbReference type="InterPro" id="IPR036188">
    <property type="entry name" value="FAD/NAD-bd_sf"/>
</dbReference>
<dbReference type="PANTHER" id="PTHR11200:SF257">
    <property type="entry name" value="PHOSPHOINOSITIDE 5-PHOSPHATASE"/>
    <property type="match status" value="1"/>
</dbReference>
<reference evidence="11" key="1">
    <citation type="submission" date="2023-03" db="EMBL/GenBank/DDBJ databases">
        <title>Mating type loci evolution in Malassezia.</title>
        <authorList>
            <person name="Coelho M.A."/>
        </authorList>
    </citation>
    <scope>NUCLEOTIDE SEQUENCE</scope>
    <source>
        <strain evidence="11">CBS 14135</strain>
    </source>
</reference>
<evidence type="ECO:0000259" key="10">
    <source>
        <dbReference type="PROSITE" id="PS50275"/>
    </source>
</evidence>
<dbReference type="SMART" id="SM00128">
    <property type="entry name" value="IPPc"/>
    <property type="match status" value="1"/>
</dbReference>
<dbReference type="InterPro" id="IPR002013">
    <property type="entry name" value="SAC_dom"/>
</dbReference>
<protein>
    <recommendedName>
        <fullName evidence="4">phosphoinositide 5-phosphatase</fullName>
        <ecNumber evidence="4">3.1.3.36</ecNumber>
    </recommendedName>
</protein>
<evidence type="ECO:0000256" key="3">
    <source>
        <dbReference type="ARBA" id="ARBA00009678"/>
    </source>
</evidence>
<feature type="domain" description="EF-hand" evidence="9">
    <location>
        <begin position="1435"/>
        <end position="1470"/>
    </location>
</feature>
<evidence type="ECO:0000313" key="12">
    <source>
        <dbReference type="Proteomes" id="UP001216638"/>
    </source>
</evidence>
<feature type="region of interest" description="Disordered" evidence="8">
    <location>
        <begin position="918"/>
        <end position="948"/>
    </location>
</feature>
<dbReference type="PROSITE" id="PS00018">
    <property type="entry name" value="EF_HAND_1"/>
    <property type="match status" value="1"/>
</dbReference>
<evidence type="ECO:0000256" key="2">
    <source>
        <dbReference type="ARBA" id="ARBA00008943"/>
    </source>
</evidence>
<evidence type="ECO:0000313" key="11">
    <source>
        <dbReference type="EMBL" id="WFC95400.1"/>
    </source>
</evidence>
<dbReference type="InterPro" id="IPR000300">
    <property type="entry name" value="IPPc"/>
</dbReference>
<evidence type="ECO:0000256" key="8">
    <source>
        <dbReference type="SAM" id="MobiDB-lite"/>
    </source>
</evidence>
<dbReference type="SUPFAM" id="SSF56219">
    <property type="entry name" value="DNase I-like"/>
    <property type="match status" value="1"/>
</dbReference>
<evidence type="ECO:0000259" key="9">
    <source>
        <dbReference type="PROSITE" id="PS50222"/>
    </source>
</evidence>
<organism evidence="11 12">
    <name type="scientific">Malassezia brasiliensis</name>
    <dbReference type="NCBI Taxonomy" id="1821822"/>
    <lineage>
        <taxon>Eukaryota</taxon>
        <taxon>Fungi</taxon>
        <taxon>Dikarya</taxon>
        <taxon>Basidiomycota</taxon>
        <taxon>Ustilaginomycotina</taxon>
        <taxon>Malasseziomycetes</taxon>
        <taxon>Malasseziales</taxon>
        <taxon>Malasseziaceae</taxon>
        <taxon>Malassezia</taxon>
    </lineage>
</organism>
<dbReference type="Pfam" id="PF13499">
    <property type="entry name" value="EF-hand_7"/>
    <property type="match status" value="1"/>
</dbReference>
<dbReference type="CDD" id="cd00051">
    <property type="entry name" value="EFh"/>
    <property type="match status" value="1"/>
</dbReference>
<comment type="similarity">
    <text evidence="2">Belongs to the synaptojanin family.</text>
</comment>
<dbReference type="Gene3D" id="3.60.10.10">
    <property type="entry name" value="Endonuclease/exonuclease/phosphatase"/>
    <property type="match status" value="1"/>
</dbReference>
<dbReference type="SUPFAM" id="SSF51905">
    <property type="entry name" value="FAD/NAD(P)-binding domain"/>
    <property type="match status" value="2"/>
</dbReference>
<dbReference type="InterPro" id="IPR054585">
    <property type="entry name" value="NDH2-like_C"/>
</dbReference>
<dbReference type="InterPro" id="IPR023753">
    <property type="entry name" value="FAD/NAD-binding_dom"/>
</dbReference>
<keyword evidence="12" id="KW-1185">Reference proteome</keyword>
<gene>
    <name evidence="11" type="ORF">MBRA1_002048</name>
</gene>
<evidence type="ECO:0000256" key="6">
    <source>
        <dbReference type="ARBA" id="ARBA00022837"/>
    </source>
</evidence>